<proteinExistence type="predicted"/>
<feature type="compositionally biased region" description="Polar residues" evidence="1">
    <location>
        <begin position="1218"/>
        <end position="1230"/>
    </location>
</feature>
<feature type="compositionally biased region" description="Polar residues" evidence="1">
    <location>
        <begin position="763"/>
        <end position="772"/>
    </location>
</feature>
<evidence type="ECO:0000313" key="3">
    <source>
        <dbReference type="EMBL" id="VDL79471.1"/>
    </source>
</evidence>
<dbReference type="InterPro" id="IPR015671">
    <property type="entry name" value="GSCR1_dom"/>
</dbReference>
<name>A0A158R2H1_NIPBR</name>
<feature type="compositionally biased region" description="Basic and acidic residues" evidence="1">
    <location>
        <begin position="695"/>
        <end position="707"/>
    </location>
</feature>
<feature type="compositionally biased region" description="Polar residues" evidence="1">
    <location>
        <begin position="722"/>
        <end position="733"/>
    </location>
</feature>
<feature type="compositionally biased region" description="Low complexity" evidence="1">
    <location>
        <begin position="163"/>
        <end position="200"/>
    </location>
</feature>
<dbReference type="Pfam" id="PF15249">
    <property type="entry name" value="GLTSCR1"/>
    <property type="match status" value="1"/>
</dbReference>
<feature type="compositionally biased region" description="Pro residues" evidence="1">
    <location>
        <begin position="1062"/>
        <end position="1072"/>
    </location>
</feature>
<feature type="region of interest" description="Disordered" evidence="1">
    <location>
        <begin position="1453"/>
        <end position="1552"/>
    </location>
</feature>
<feature type="compositionally biased region" description="Polar residues" evidence="1">
    <location>
        <begin position="146"/>
        <end position="162"/>
    </location>
</feature>
<organism evidence="5">
    <name type="scientific">Nippostrongylus brasiliensis</name>
    <name type="common">Rat hookworm</name>
    <dbReference type="NCBI Taxonomy" id="27835"/>
    <lineage>
        <taxon>Eukaryota</taxon>
        <taxon>Metazoa</taxon>
        <taxon>Ecdysozoa</taxon>
        <taxon>Nematoda</taxon>
        <taxon>Chromadorea</taxon>
        <taxon>Rhabditida</taxon>
        <taxon>Rhabditina</taxon>
        <taxon>Rhabditomorpha</taxon>
        <taxon>Strongyloidea</taxon>
        <taxon>Heligmosomidae</taxon>
        <taxon>Nippostrongylus</taxon>
    </lineage>
</organism>
<evidence type="ECO:0000313" key="4">
    <source>
        <dbReference type="Proteomes" id="UP000271162"/>
    </source>
</evidence>
<sequence length="1586" mass="172727">MSFQEEDEWFGLGSGFVLDDAFKCASPLGADTSLQVPLREPSPIAVSPQNLMDFNFGDNSLAVPMREFGFQSGNDPPRLSPVSSSYQSMAPLQNMSYEMSSTTVVQEETYNSFEQPSIVVNGHYQTIDQQIIQPQQGYYQTISEPPQQAVLSTSHQQSSSGNVGAAQQGSVVQQMLSTPPTRQTPTPQQPRQRPIQPKTQNNGRKRASVNMHSSATNKSAKVETSANNTNQTEVRFSMSALTRITEIGAEMAQLQEQQEKLGINNSQRLSELQAQRASILYEALSSQKFQEYSPSTGNQAQVVRQQEQMPVRQQTQQRVYRTQNAGAAVYHAQQQLPPGTVYVQNVPQAAQAQYASPQPTVGEVVRQQHQLRQVSGAQQVIVQQVAAPQVVVATATGAQPVAGAQIRSQILQHSPLPAQIVIAPAVPATPQLLVVEPRPSPAQTAKRLEEKRAGRLSRLRNYFENLHGALANPDTDTPFSDLRDVLQRLLPYHAYGEPDFSEEHLEQFDVNLLRTQINLSEQRKRLEKRMRKVFYDEALNGAESEERNLLLYLDGEYEKRKLEEEKEIVKQGNIESFVRESAIVAALRDSDRIVEEKPKITPPPTKPSSSKSLAQQYEYHPFDEVPAVFSPYKSPSPFKSPASSIRSPSPCKSPCTSSYSPRIRARNVSTSHYMSPSPLSEQTPPRARPTAKTRKTSESIALEKNDVSKAALDVHTAPSPLPNASSRKSTPSRRTAERDDSSDCPSVKSPPSRVPLELAGDPFSTSAPSSHTAKAKFSSPVPSSDRSAAKKVSPVEVPAIVTQGQPSKKEPRIQSPPRFSSRKDSSMDCLSNSDRVSAKKESSADIPAAPPLGRGLKKKSSVVPESPATPCPTEGAAKGELSVESPFASTRSHDSVRKTMQQEAPSAQHRGSGKRASAVDVPTALDHSDIPEKKYAPPGKKEMMEDSSVTRTSDRDSPRKEATSAPHSIPLPPRLSSRKNLEPATKKDLPVKKDTSAASLSELPAPQESTRKEVTTKPAIPIPPRLSSRRSSVAESAKEQQQVEPSKTFPVPRNSAKKEATPLPPPVPPPPRLAFKKGSPAVPLSARIPPKRDAATTDSTAELTSNSIPTKRDEVLEAETSSVSDRKDLPSESPPVDAPGRLPAKKELLSRARRGVPLEMRSPPAHTSIATPVVIGCSGRDDDESDGSGSPELGIDDVLPMVASPPPASHVSEKVNAALQNKPGSLLQSKPQRPIPVPPPLPHRKEKLISTPERTSSPVVKQENMKPSVKVEEEKPVERFRFKPQVPRPTPVSPLKPSAPKRDSVGDAGLIGKDINCRSNNNHVEKMSNCARPPPIRLKLKLGGKEVCIENNENKEKDTEKKHKKHKKKKKERHKEHGTDHKHSKDKVLSKEERKLLKKKLKEGASPQELVAVTSNGVRMKLKFGVGSQSLGAAAAAAPRDSGVSRNEVHEAKLKGNISDSEPCTSKASAPVTHAPPRIPRLKIRFGADSPALVISPPKSEAEAGQTNQQRPDAVDVSEALKESKPGSVTTAAPSSEEPLEFEFSDDSDTEAERLRVATDKALRAMTSLPGVPSTSVLPWSTQEAP</sequence>
<feature type="compositionally biased region" description="Low complexity" evidence="1">
    <location>
        <begin position="633"/>
        <end position="661"/>
    </location>
</feature>
<feature type="compositionally biased region" description="Polar residues" evidence="1">
    <location>
        <begin position="1573"/>
        <end position="1586"/>
    </location>
</feature>
<feature type="compositionally biased region" description="Basic and acidic residues" evidence="1">
    <location>
        <begin position="1269"/>
        <end position="1281"/>
    </location>
</feature>
<evidence type="ECO:0000256" key="1">
    <source>
        <dbReference type="SAM" id="MobiDB-lite"/>
    </source>
</evidence>
<feature type="region of interest" description="Disordered" evidence="1">
    <location>
        <begin position="594"/>
        <end position="613"/>
    </location>
</feature>
<feature type="region of interest" description="Disordered" evidence="1">
    <location>
        <begin position="1567"/>
        <end position="1586"/>
    </location>
</feature>
<feature type="compositionally biased region" description="Acidic residues" evidence="1">
    <location>
        <begin position="1538"/>
        <end position="1550"/>
    </location>
</feature>
<dbReference type="OMA" id="QNMSYEM"/>
<keyword evidence="4" id="KW-1185">Reference proteome</keyword>
<reference evidence="5" key="1">
    <citation type="submission" date="2016-04" db="UniProtKB">
        <authorList>
            <consortium name="WormBaseParasite"/>
        </authorList>
    </citation>
    <scope>IDENTIFICATION</scope>
</reference>
<feature type="compositionally biased region" description="Basic residues" evidence="1">
    <location>
        <begin position="1362"/>
        <end position="1374"/>
    </location>
</feature>
<protein>
    <submittedName>
        <fullName evidence="5">GLTSCR1 domain-containing protein</fullName>
    </submittedName>
</protein>
<evidence type="ECO:0000259" key="2">
    <source>
        <dbReference type="Pfam" id="PF15249"/>
    </source>
</evidence>
<feature type="compositionally biased region" description="Polar residues" evidence="1">
    <location>
        <begin position="210"/>
        <end position="228"/>
    </location>
</feature>
<feature type="compositionally biased region" description="Polar residues" evidence="1">
    <location>
        <begin position="667"/>
        <end position="683"/>
    </location>
</feature>
<feature type="compositionally biased region" description="Polar residues" evidence="1">
    <location>
        <begin position="1096"/>
        <end position="1109"/>
    </location>
</feature>
<feature type="compositionally biased region" description="Basic and acidic residues" evidence="1">
    <location>
        <begin position="979"/>
        <end position="995"/>
    </location>
</feature>
<feature type="compositionally biased region" description="Basic and acidic residues" evidence="1">
    <location>
        <begin position="952"/>
        <end position="962"/>
    </location>
</feature>
<feature type="region of interest" description="Disordered" evidence="1">
    <location>
        <begin position="146"/>
        <end position="228"/>
    </location>
</feature>
<reference evidence="3 4" key="2">
    <citation type="submission" date="2018-11" db="EMBL/GenBank/DDBJ databases">
        <authorList>
            <consortium name="Pathogen Informatics"/>
        </authorList>
    </citation>
    <scope>NUCLEOTIDE SEQUENCE [LARGE SCALE GENOMIC DNA]</scope>
</reference>
<dbReference type="STRING" id="27835.A0A158R2H1"/>
<feature type="domain" description="GLTSCR protein conserved" evidence="2">
    <location>
        <begin position="468"/>
        <end position="567"/>
    </location>
</feature>
<dbReference type="WBParaSite" id="NBR_0001587601-mRNA-1">
    <property type="protein sequence ID" value="NBR_0001587601-mRNA-1"/>
    <property type="gene ID" value="NBR_0001587601"/>
</dbReference>
<feature type="compositionally biased region" description="Basic and acidic residues" evidence="1">
    <location>
        <begin position="1343"/>
        <end position="1361"/>
    </location>
</feature>
<feature type="compositionally biased region" description="Polar residues" evidence="1">
    <location>
        <begin position="1458"/>
        <end position="1468"/>
    </location>
</feature>
<evidence type="ECO:0000313" key="5">
    <source>
        <dbReference type="WBParaSite" id="NBR_0001587601-mRNA-1"/>
    </source>
</evidence>
<feature type="compositionally biased region" description="Basic and acidic residues" evidence="1">
    <location>
        <begin position="926"/>
        <end position="944"/>
    </location>
</feature>
<dbReference type="Proteomes" id="UP000271162">
    <property type="component" value="Unassembled WGS sequence"/>
</dbReference>
<feature type="compositionally biased region" description="Basic and acidic residues" evidence="1">
    <location>
        <begin position="1375"/>
        <end position="1395"/>
    </location>
</feature>
<feature type="region of interest" description="Disordered" evidence="1">
    <location>
        <begin position="633"/>
        <end position="1408"/>
    </location>
</feature>
<gene>
    <name evidence="3" type="ORF">NBR_LOCUS15877</name>
</gene>
<dbReference type="EMBL" id="UYSL01021930">
    <property type="protein sequence ID" value="VDL79471.1"/>
    <property type="molecule type" value="Genomic_DNA"/>
</dbReference>
<accession>A0A158R2H1</accession>